<evidence type="ECO:0000256" key="1">
    <source>
        <dbReference type="SAM" id="Phobius"/>
    </source>
</evidence>
<organism evidence="2 3">
    <name type="scientific">Paenibacillus gallinarum</name>
    <dbReference type="NCBI Taxonomy" id="2762232"/>
    <lineage>
        <taxon>Bacteria</taxon>
        <taxon>Bacillati</taxon>
        <taxon>Bacillota</taxon>
        <taxon>Bacilli</taxon>
        <taxon>Bacillales</taxon>
        <taxon>Paenibacillaceae</taxon>
        <taxon>Paenibacillus</taxon>
    </lineage>
</organism>
<evidence type="ECO:0000313" key="2">
    <source>
        <dbReference type="EMBL" id="MBD7967638.1"/>
    </source>
</evidence>
<gene>
    <name evidence="2" type="ORF">H9647_06155</name>
</gene>
<accession>A0ABR8SVX1</accession>
<dbReference type="Proteomes" id="UP000608071">
    <property type="component" value="Unassembled WGS sequence"/>
</dbReference>
<comment type="caution">
    <text evidence="2">The sequence shown here is derived from an EMBL/GenBank/DDBJ whole genome shotgun (WGS) entry which is preliminary data.</text>
</comment>
<reference evidence="2 3" key="1">
    <citation type="submission" date="2020-08" db="EMBL/GenBank/DDBJ databases">
        <title>A Genomic Blueprint of the Chicken Gut Microbiome.</title>
        <authorList>
            <person name="Gilroy R."/>
            <person name="Ravi A."/>
            <person name="Getino M."/>
            <person name="Pursley I."/>
            <person name="Horton D.L."/>
            <person name="Alikhan N.-F."/>
            <person name="Baker D."/>
            <person name="Gharbi K."/>
            <person name="Hall N."/>
            <person name="Watson M."/>
            <person name="Adriaenssens E.M."/>
            <person name="Foster-Nyarko E."/>
            <person name="Jarju S."/>
            <person name="Secka A."/>
            <person name="Antonio M."/>
            <person name="Oren A."/>
            <person name="Chaudhuri R."/>
            <person name="La Ragione R.M."/>
            <person name="Hildebrand F."/>
            <person name="Pallen M.J."/>
        </authorList>
    </citation>
    <scope>NUCLEOTIDE SEQUENCE [LARGE SCALE GENOMIC DNA]</scope>
    <source>
        <strain evidence="2 3">Sa2BVA9</strain>
    </source>
</reference>
<keyword evidence="1" id="KW-1133">Transmembrane helix</keyword>
<name>A0ABR8SVX1_9BACL</name>
<keyword evidence="1" id="KW-0812">Transmembrane</keyword>
<protein>
    <recommendedName>
        <fullName evidence="4">Cell division protein FtsL</fullName>
    </recommendedName>
</protein>
<sequence>MAYTRGNLAMKERANAEQLKPNRYKETTKVVTRRTGLPAREKFLYLMTVIVCIAIASVLVGRYANIYDLNKQMHTANQSIEKSNKEMAVIEVQKEKLESDIVAKARELGYIEPSADQEAIRVQRTSVTTGTP</sequence>
<keyword evidence="3" id="KW-1185">Reference proteome</keyword>
<evidence type="ECO:0000313" key="3">
    <source>
        <dbReference type="Proteomes" id="UP000608071"/>
    </source>
</evidence>
<dbReference type="EMBL" id="JACSQL010000002">
    <property type="protein sequence ID" value="MBD7967638.1"/>
    <property type="molecule type" value="Genomic_DNA"/>
</dbReference>
<feature type="transmembrane region" description="Helical" evidence="1">
    <location>
        <begin position="43"/>
        <end position="64"/>
    </location>
</feature>
<dbReference type="RefSeq" id="WP_191798886.1">
    <property type="nucleotide sequence ID" value="NZ_JACSQL010000002.1"/>
</dbReference>
<proteinExistence type="predicted"/>
<evidence type="ECO:0008006" key="4">
    <source>
        <dbReference type="Google" id="ProtNLM"/>
    </source>
</evidence>
<keyword evidence="1" id="KW-0472">Membrane</keyword>